<accession>A0A2J6QA98</accession>
<dbReference type="EMBL" id="KZ613475">
    <property type="protein sequence ID" value="PMD23165.1"/>
    <property type="molecule type" value="Genomic_DNA"/>
</dbReference>
<reference evidence="1 2" key="1">
    <citation type="submission" date="2016-05" db="EMBL/GenBank/DDBJ databases">
        <title>A degradative enzymes factory behind the ericoid mycorrhizal symbiosis.</title>
        <authorList>
            <consortium name="DOE Joint Genome Institute"/>
            <person name="Martino E."/>
            <person name="Morin E."/>
            <person name="Grelet G."/>
            <person name="Kuo A."/>
            <person name="Kohler A."/>
            <person name="Daghino S."/>
            <person name="Barry K."/>
            <person name="Choi C."/>
            <person name="Cichocki N."/>
            <person name="Clum A."/>
            <person name="Copeland A."/>
            <person name="Hainaut M."/>
            <person name="Haridas S."/>
            <person name="Labutti K."/>
            <person name="Lindquist E."/>
            <person name="Lipzen A."/>
            <person name="Khouja H.-R."/>
            <person name="Murat C."/>
            <person name="Ohm R."/>
            <person name="Olson A."/>
            <person name="Spatafora J."/>
            <person name="Veneault-Fourrey C."/>
            <person name="Henrissat B."/>
            <person name="Grigoriev I."/>
            <person name="Martin F."/>
            <person name="Perotto S."/>
        </authorList>
    </citation>
    <scope>NUCLEOTIDE SEQUENCE [LARGE SCALE GENOMIC DNA]</scope>
    <source>
        <strain evidence="1 2">UAMH 7357</strain>
    </source>
</reference>
<keyword evidence="2" id="KW-1185">Reference proteome</keyword>
<sequence>MGHLATRSMSQAATAASAVALTHGWLRLSNHIRPKVVRCKRKSLKKFYPSLMPQAIPQISVSQGQVLPTLPPDFEKRKVDAGISTTHECGDGKEFSQKAIISRLQASTLDRSDDGEP</sequence>
<evidence type="ECO:0000313" key="2">
    <source>
        <dbReference type="Proteomes" id="UP000235672"/>
    </source>
</evidence>
<evidence type="ECO:0000313" key="1">
    <source>
        <dbReference type="EMBL" id="PMD23165.1"/>
    </source>
</evidence>
<proteinExistence type="predicted"/>
<dbReference type="Proteomes" id="UP000235672">
    <property type="component" value="Unassembled WGS sequence"/>
</dbReference>
<name>A0A2J6QA98_9HELO</name>
<protein>
    <submittedName>
        <fullName evidence="1">Uncharacterized protein</fullName>
    </submittedName>
</protein>
<organism evidence="1 2">
    <name type="scientific">Hyaloscypha hepaticicola</name>
    <dbReference type="NCBI Taxonomy" id="2082293"/>
    <lineage>
        <taxon>Eukaryota</taxon>
        <taxon>Fungi</taxon>
        <taxon>Dikarya</taxon>
        <taxon>Ascomycota</taxon>
        <taxon>Pezizomycotina</taxon>
        <taxon>Leotiomycetes</taxon>
        <taxon>Helotiales</taxon>
        <taxon>Hyaloscyphaceae</taxon>
        <taxon>Hyaloscypha</taxon>
    </lineage>
</organism>
<dbReference type="AlphaFoldDB" id="A0A2J6QA98"/>
<gene>
    <name evidence="1" type="ORF">NA56DRAFT_701440</name>
</gene>